<dbReference type="PANTHER" id="PTHR22731:SF3">
    <property type="entry name" value="RIBONUCLEASES P_MRP PROTEIN SUBUNIT POP1"/>
    <property type="match status" value="1"/>
</dbReference>
<dbReference type="InterPro" id="IPR039182">
    <property type="entry name" value="Pop1"/>
</dbReference>
<dbReference type="GO" id="GO:0001682">
    <property type="term" value="P:tRNA 5'-leader removal"/>
    <property type="evidence" value="ECO:0007669"/>
    <property type="project" value="InterPro"/>
</dbReference>
<reference evidence="2" key="1">
    <citation type="journal article" date="2023" name="Science">
        <title>Elucidation of the pathway for biosynthesis of saponin adjuvants from the soapbark tree.</title>
        <authorList>
            <person name="Reed J."/>
            <person name="Orme A."/>
            <person name="El-Demerdash A."/>
            <person name="Owen C."/>
            <person name="Martin L.B.B."/>
            <person name="Misra R.C."/>
            <person name="Kikuchi S."/>
            <person name="Rejzek M."/>
            <person name="Martin A.C."/>
            <person name="Harkess A."/>
            <person name="Leebens-Mack J."/>
            <person name="Louveau T."/>
            <person name="Stephenson M.J."/>
            <person name="Osbourn A."/>
        </authorList>
    </citation>
    <scope>NUCLEOTIDE SEQUENCE</scope>
    <source>
        <strain evidence="2">S10</strain>
    </source>
</reference>
<organism evidence="2 3">
    <name type="scientific">Quillaja saponaria</name>
    <name type="common">Soap bark tree</name>
    <dbReference type="NCBI Taxonomy" id="32244"/>
    <lineage>
        <taxon>Eukaryota</taxon>
        <taxon>Viridiplantae</taxon>
        <taxon>Streptophyta</taxon>
        <taxon>Embryophyta</taxon>
        <taxon>Tracheophyta</taxon>
        <taxon>Spermatophyta</taxon>
        <taxon>Magnoliopsida</taxon>
        <taxon>eudicotyledons</taxon>
        <taxon>Gunneridae</taxon>
        <taxon>Pentapetalae</taxon>
        <taxon>rosids</taxon>
        <taxon>fabids</taxon>
        <taxon>Fabales</taxon>
        <taxon>Quillajaceae</taxon>
        <taxon>Quillaja</taxon>
    </lineage>
</organism>
<evidence type="ECO:0000256" key="1">
    <source>
        <dbReference type="SAM" id="MobiDB-lite"/>
    </source>
</evidence>
<accession>A0AAD7LQ34</accession>
<gene>
    <name evidence="2" type="ORF">O6P43_017299</name>
</gene>
<feature type="region of interest" description="Disordered" evidence="1">
    <location>
        <begin position="56"/>
        <end position="91"/>
    </location>
</feature>
<protein>
    <submittedName>
        <fullName evidence="2">Ribonucleases P/MRP protein subunit POP1</fullName>
    </submittedName>
</protein>
<evidence type="ECO:0000313" key="2">
    <source>
        <dbReference type="EMBL" id="KAJ7962012.1"/>
    </source>
</evidence>
<dbReference type="GO" id="GO:0000172">
    <property type="term" value="C:ribonuclease MRP complex"/>
    <property type="evidence" value="ECO:0007669"/>
    <property type="project" value="InterPro"/>
</dbReference>
<evidence type="ECO:0000313" key="3">
    <source>
        <dbReference type="Proteomes" id="UP001163823"/>
    </source>
</evidence>
<dbReference type="EMBL" id="JARAOO010000007">
    <property type="protein sequence ID" value="KAJ7962012.1"/>
    <property type="molecule type" value="Genomic_DNA"/>
</dbReference>
<proteinExistence type="predicted"/>
<dbReference type="AlphaFoldDB" id="A0AAD7LQ34"/>
<sequence length="461" mass="51537">MGKALPPRKINVQNYAESRAPELETLHSIVANRLDNDYRSRRNKRRRTAAFDNQITKGGRRKKRKLGLVNNSNAELGSEKEQKKKVPQHIRRRHEHKLNPESGFCTSGDGTKRLRTHVCQTLYYDKALGFPPSSGFAGQRKGFSGSLEKDSLLSVLRMVLVPSPLALPENISHSLLSGVTYQSAMLYRIGAPVSQSISPVTYMWQPVSQKFMYNVDETNKPDNIECCASVRHLWACIHASAFNEGYNAIKLACQKEMHERGNLINCLSLVGQLGKLELMGSGTFELLQKILYPITCVSNNCWPLRKHSAAERDFNSLHNGSSLLKIVENISSYGISSLTINDPRNLPKKRTAATATIMESISNALDDEPENENKEFSAVGILDKDKDLLSSSKLGENSSLFDNCDLWDISKGVSPPVEESIICAEKQEQLMEYFCLDNLNSGTTNTSMKVQCSRFCPILLF</sequence>
<comment type="caution">
    <text evidence="2">The sequence shown here is derived from an EMBL/GenBank/DDBJ whole genome shotgun (WGS) entry which is preliminary data.</text>
</comment>
<dbReference type="GO" id="GO:0005655">
    <property type="term" value="C:nucleolar ribonuclease P complex"/>
    <property type="evidence" value="ECO:0007669"/>
    <property type="project" value="InterPro"/>
</dbReference>
<dbReference type="Proteomes" id="UP001163823">
    <property type="component" value="Chromosome 7"/>
</dbReference>
<keyword evidence="3" id="KW-1185">Reference proteome</keyword>
<name>A0AAD7LQ34_QUISA</name>
<dbReference type="PANTHER" id="PTHR22731">
    <property type="entry name" value="RIBONUCLEASES P/MRP PROTEIN SUBUNIT POP1"/>
    <property type="match status" value="1"/>
</dbReference>
<dbReference type="KEGG" id="qsa:O6P43_017299"/>